<comment type="caution">
    <text evidence="1">The sequence shown here is derived from an EMBL/GenBank/DDBJ whole genome shotgun (WGS) entry which is preliminary data.</text>
</comment>
<sequence>MIMSVRHYDLLRAPRTGEVADVINVSRVRVKPNRLIDKDDSNTITISTEDNIYIDDNPAVDIQNENNDILSEIKNWALTENVTAKAVKSLLLIMRKYFKHLPTDPRTLLSTPRST</sequence>
<dbReference type="EMBL" id="VUJU01010236">
    <property type="protein sequence ID" value="KAF0715150.1"/>
    <property type="molecule type" value="Genomic_DNA"/>
</dbReference>
<evidence type="ECO:0000313" key="1">
    <source>
        <dbReference type="EMBL" id="KAF0715150.1"/>
    </source>
</evidence>
<gene>
    <name evidence="1" type="ORF">FWK35_00030954</name>
</gene>
<evidence type="ECO:0000313" key="2">
    <source>
        <dbReference type="Proteomes" id="UP000478052"/>
    </source>
</evidence>
<dbReference type="OrthoDB" id="8007085at2759"/>
<proteinExistence type="predicted"/>
<dbReference type="AlphaFoldDB" id="A0A6G0VZZ1"/>
<accession>A0A6G0VZZ1</accession>
<protein>
    <submittedName>
        <fullName evidence="1">Uncharacterized protein</fullName>
    </submittedName>
</protein>
<dbReference type="Proteomes" id="UP000478052">
    <property type="component" value="Unassembled WGS sequence"/>
</dbReference>
<name>A0A6G0VZZ1_APHCR</name>
<reference evidence="1 2" key="1">
    <citation type="submission" date="2019-08" db="EMBL/GenBank/DDBJ databases">
        <title>Whole genome of Aphis craccivora.</title>
        <authorList>
            <person name="Voronova N.V."/>
            <person name="Shulinski R.S."/>
            <person name="Bandarenka Y.V."/>
            <person name="Zhorov D.G."/>
            <person name="Warner D."/>
        </authorList>
    </citation>
    <scope>NUCLEOTIDE SEQUENCE [LARGE SCALE GENOMIC DNA]</scope>
    <source>
        <strain evidence="1">180601</strain>
        <tissue evidence="1">Whole Body</tissue>
    </source>
</reference>
<keyword evidence="2" id="KW-1185">Reference proteome</keyword>
<organism evidence="1 2">
    <name type="scientific">Aphis craccivora</name>
    <name type="common">Cowpea aphid</name>
    <dbReference type="NCBI Taxonomy" id="307492"/>
    <lineage>
        <taxon>Eukaryota</taxon>
        <taxon>Metazoa</taxon>
        <taxon>Ecdysozoa</taxon>
        <taxon>Arthropoda</taxon>
        <taxon>Hexapoda</taxon>
        <taxon>Insecta</taxon>
        <taxon>Pterygota</taxon>
        <taxon>Neoptera</taxon>
        <taxon>Paraneoptera</taxon>
        <taxon>Hemiptera</taxon>
        <taxon>Sternorrhyncha</taxon>
        <taxon>Aphidomorpha</taxon>
        <taxon>Aphidoidea</taxon>
        <taxon>Aphididae</taxon>
        <taxon>Aphidini</taxon>
        <taxon>Aphis</taxon>
        <taxon>Aphis</taxon>
    </lineage>
</organism>